<dbReference type="CDD" id="cd12797">
    <property type="entry name" value="M23_peptidase"/>
    <property type="match status" value="1"/>
</dbReference>
<keyword evidence="5" id="KW-1185">Reference proteome</keyword>
<dbReference type="Pfam" id="PF01476">
    <property type="entry name" value="LysM"/>
    <property type="match status" value="1"/>
</dbReference>
<name>A0ABW0TNF3_9BACL</name>
<dbReference type="InterPro" id="IPR011098">
    <property type="entry name" value="G5_dom"/>
</dbReference>
<dbReference type="Gene3D" id="3.10.350.10">
    <property type="entry name" value="LysM domain"/>
    <property type="match status" value="1"/>
</dbReference>
<dbReference type="Gene3D" id="2.20.230.10">
    <property type="entry name" value="Resuscitation-promoting factor rpfb"/>
    <property type="match status" value="1"/>
</dbReference>
<feature type="domain" description="LysM" evidence="3">
    <location>
        <begin position="230"/>
        <end position="275"/>
    </location>
</feature>
<dbReference type="PANTHER" id="PTHR21666">
    <property type="entry name" value="PEPTIDASE-RELATED"/>
    <property type="match status" value="1"/>
</dbReference>
<dbReference type="InterPro" id="IPR050570">
    <property type="entry name" value="Cell_wall_metabolism_enzyme"/>
</dbReference>
<evidence type="ECO:0000313" key="4">
    <source>
        <dbReference type="EMBL" id="MFC5589985.1"/>
    </source>
</evidence>
<sequence length="491" mass="54145">MFFKSMNNRGKEDTSPMFIKPFSKVNVILISTLLLIVIGIQTGFANTLQGSGLSTVYHIYSEGEYVGVISDKEKIEELQEQELQQAASEYGNLSLSIGTDLSVIPELVFAAETEDEPVLEKLHELLSVEAEATGVVIDDKLAFYVKDQDDYDEVIRQLKLQNVTEQELNEFEDRMSSTTTIPPLKEDETRILDILFSGEMKAETGSTSPEEVRTVKEALVLLNKGTLEEKEYVIQSGDVLGGIASAHQMTTAKLLELNPGYTVNTLLQLGEELNVTVTEPYVEVEVHYEAKNKQTIKHKEITEKDSSMFKGEKKVTQKGSDGEKIVTKYIRKRNGQTVGSDVIDEKILVEPTDKVLVVGTKVMPSRGTGTFVWPTAGGYVSSQMGVRWGRVHQGIDIARPSSRTILAADNGVVTKVSRHSTYGNHIVIKHNNGYETLYAHLASTNVKVGQTVPQGAKIGVMGSTGRSTGVHLHFEVIKNGENINPLTVVRK</sequence>
<dbReference type="EMBL" id="JBHSNO010000007">
    <property type="protein sequence ID" value="MFC5589985.1"/>
    <property type="molecule type" value="Genomic_DNA"/>
</dbReference>
<evidence type="ECO:0000259" key="3">
    <source>
        <dbReference type="PROSITE" id="PS51782"/>
    </source>
</evidence>
<dbReference type="InterPro" id="IPR011055">
    <property type="entry name" value="Dup_hybrid_motif"/>
</dbReference>
<dbReference type="PROSITE" id="PS51782">
    <property type="entry name" value="LYSM"/>
    <property type="match status" value="1"/>
</dbReference>
<evidence type="ECO:0000256" key="1">
    <source>
        <dbReference type="ARBA" id="ARBA00022729"/>
    </source>
</evidence>
<evidence type="ECO:0000259" key="2">
    <source>
        <dbReference type="PROSITE" id="PS51109"/>
    </source>
</evidence>
<proteinExistence type="predicted"/>
<keyword evidence="1" id="KW-0732">Signal</keyword>
<dbReference type="SMART" id="SM01208">
    <property type="entry name" value="G5"/>
    <property type="match status" value="1"/>
</dbReference>
<gene>
    <name evidence="4" type="ORF">ACFPRA_13850</name>
</gene>
<dbReference type="RefSeq" id="WP_381435733.1">
    <property type="nucleotide sequence ID" value="NZ_JBHSNO010000007.1"/>
</dbReference>
<dbReference type="PROSITE" id="PS51109">
    <property type="entry name" value="G5"/>
    <property type="match status" value="1"/>
</dbReference>
<accession>A0ABW0TNF3</accession>
<dbReference type="InterPro" id="IPR018392">
    <property type="entry name" value="LysM"/>
</dbReference>
<dbReference type="InterPro" id="IPR036779">
    <property type="entry name" value="LysM_dom_sf"/>
</dbReference>
<dbReference type="SUPFAM" id="SSF51261">
    <property type="entry name" value="Duplicated hybrid motif"/>
    <property type="match status" value="1"/>
</dbReference>
<organism evidence="4 5">
    <name type="scientific">Sporosarcina soli</name>
    <dbReference type="NCBI Taxonomy" id="334736"/>
    <lineage>
        <taxon>Bacteria</taxon>
        <taxon>Bacillati</taxon>
        <taxon>Bacillota</taxon>
        <taxon>Bacilli</taxon>
        <taxon>Bacillales</taxon>
        <taxon>Caryophanaceae</taxon>
        <taxon>Sporosarcina</taxon>
    </lineage>
</organism>
<dbReference type="Proteomes" id="UP001596109">
    <property type="component" value="Unassembled WGS sequence"/>
</dbReference>
<dbReference type="Gene3D" id="2.70.70.10">
    <property type="entry name" value="Glucose Permease (Domain IIA)"/>
    <property type="match status" value="1"/>
</dbReference>
<dbReference type="Pfam" id="PF07501">
    <property type="entry name" value="G5"/>
    <property type="match status" value="1"/>
</dbReference>
<dbReference type="PANTHER" id="PTHR21666:SF270">
    <property type="entry name" value="MUREIN HYDROLASE ACTIVATOR ENVC"/>
    <property type="match status" value="1"/>
</dbReference>
<dbReference type="SMART" id="SM00257">
    <property type="entry name" value="LysM"/>
    <property type="match status" value="1"/>
</dbReference>
<dbReference type="InterPro" id="IPR016047">
    <property type="entry name" value="M23ase_b-sheet_dom"/>
</dbReference>
<comment type="caution">
    <text evidence="4">The sequence shown here is derived from an EMBL/GenBank/DDBJ whole genome shotgun (WGS) entry which is preliminary data.</text>
</comment>
<dbReference type="Pfam" id="PF01551">
    <property type="entry name" value="Peptidase_M23"/>
    <property type="match status" value="1"/>
</dbReference>
<dbReference type="CDD" id="cd00118">
    <property type="entry name" value="LysM"/>
    <property type="match status" value="1"/>
</dbReference>
<dbReference type="SUPFAM" id="SSF54106">
    <property type="entry name" value="LysM domain"/>
    <property type="match status" value="1"/>
</dbReference>
<evidence type="ECO:0000313" key="5">
    <source>
        <dbReference type="Proteomes" id="UP001596109"/>
    </source>
</evidence>
<protein>
    <submittedName>
        <fullName evidence="4">Peptidoglycan DD-metalloendopeptidase family protein</fullName>
    </submittedName>
</protein>
<feature type="domain" description="G5" evidence="2">
    <location>
        <begin position="281"/>
        <end position="362"/>
    </location>
</feature>
<reference evidence="5" key="1">
    <citation type="journal article" date="2019" name="Int. J. Syst. Evol. Microbiol.">
        <title>The Global Catalogue of Microorganisms (GCM) 10K type strain sequencing project: providing services to taxonomists for standard genome sequencing and annotation.</title>
        <authorList>
            <consortium name="The Broad Institute Genomics Platform"/>
            <consortium name="The Broad Institute Genome Sequencing Center for Infectious Disease"/>
            <person name="Wu L."/>
            <person name="Ma J."/>
        </authorList>
    </citation>
    <scope>NUCLEOTIDE SEQUENCE [LARGE SCALE GENOMIC DNA]</scope>
    <source>
        <strain evidence="5">CGMCC 4.1434</strain>
    </source>
</reference>